<dbReference type="AlphaFoldDB" id="A0A0V0Y6H5"/>
<sequence length="204" mass="23283">MSSETKKVTEGHENAKNKMERHSEPIYYTSLKMEKFSVAPFEKDNPMPDGPNFSLLLLVCGLAQVQLTGKNRSTFWPGLTSSAERLTVFVDVHQKRYCASVAIWPYSFGMFDLLGRYPWIDVFNICDKLLFLLLLLLLATSFDWNFDLEKMHPLYVPFQVNAVDDLVTVDAESLARLQLLGRAWSALLLVHSSAMAFHLYPLTE</sequence>
<evidence type="ECO:0000313" key="2">
    <source>
        <dbReference type="Proteomes" id="UP000054815"/>
    </source>
</evidence>
<reference evidence="1 2" key="1">
    <citation type="submission" date="2015-01" db="EMBL/GenBank/DDBJ databases">
        <title>Evolution of Trichinella species and genotypes.</title>
        <authorList>
            <person name="Korhonen P.K."/>
            <person name="Edoardo P."/>
            <person name="Giuseppe L.R."/>
            <person name="Gasser R.B."/>
        </authorList>
    </citation>
    <scope>NUCLEOTIDE SEQUENCE [LARGE SCALE GENOMIC DNA]</scope>
    <source>
        <strain evidence="1">ISS141</strain>
    </source>
</reference>
<evidence type="ECO:0000313" key="1">
    <source>
        <dbReference type="EMBL" id="KRX95618.1"/>
    </source>
</evidence>
<accession>A0A0V0Y6H5</accession>
<name>A0A0V0Y6H5_TRIPS</name>
<dbReference type="EMBL" id="JYDU01000054">
    <property type="protein sequence ID" value="KRX95618.1"/>
    <property type="molecule type" value="Genomic_DNA"/>
</dbReference>
<proteinExistence type="predicted"/>
<protein>
    <submittedName>
        <fullName evidence="1">Uncharacterized protein</fullName>
    </submittedName>
</protein>
<organism evidence="1 2">
    <name type="scientific">Trichinella pseudospiralis</name>
    <name type="common">Parasitic roundworm</name>
    <dbReference type="NCBI Taxonomy" id="6337"/>
    <lineage>
        <taxon>Eukaryota</taxon>
        <taxon>Metazoa</taxon>
        <taxon>Ecdysozoa</taxon>
        <taxon>Nematoda</taxon>
        <taxon>Enoplea</taxon>
        <taxon>Dorylaimia</taxon>
        <taxon>Trichinellida</taxon>
        <taxon>Trichinellidae</taxon>
        <taxon>Trichinella</taxon>
    </lineage>
</organism>
<comment type="caution">
    <text evidence="1">The sequence shown here is derived from an EMBL/GenBank/DDBJ whole genome shotgun (WGS) entry which is preliminary data.</text>
</comment>
<gene>
    <name evidence="1" type="ORF">T4E_3263</name>
</gene>
<dbReference type="Proteomes" id="UP000054815">
    <property type="component" value="Unassembled WGS sequence"/>
</dbReference>